<dbReference type="InterPro" id="IPR013899">
    <property type="entry name" value="DUF1771"/>
</dbReference>
<evidence type="ECO:0000313" key="2">
    <source>
        <dbReference type="EMBL" id="KZP31756.1"/>
    </source>
</evidence>
<dbReference type="SMART" id="SM00463">
    <property type="entry name" value="SMR"/>
    <property type="match status" value="1"/>
</dbReference>
<protein>
    <submittedName>
        <fullName evidence="2">DUF1771-domain-containing protein</fullName>
    </submittedName>
</protein>
<dbReference type="Gene3D" id="3.30.1370.110">
    <property type="match status" value="1"/>
</dbReference>
<dbReference type="Pfam" id="PF08590">
    <property type="entry name" value="DUF1771"/>
    <property type="match status" value="1"/>
</dbReference>
<accession>A0A166UJQ6</accession>
<organism evidence="2">
    <name type="scientific">Athelia psychrophila</name>
    <dbReference type="NCBI Taxonomy" id="1759441"/>
    <lineage>
        <taxon>Eukaryota</taxon>
        <taxon>Fungi</taxon>
        <taxon>Dikarya</taxon>
        <taxon>Basidiomycota</taxon>
        <taxon>Agaricomycotina</taxon>
        <taxon>Agaricomycetes</taxon>
        <taxon>Agaricomycetidae</taxon>
        <taxon>Atheliales</taxon>
        <taxon>Atheliaceae</taxon>
        <taxon>Athelia</taxon>
    </lineage>
</organism>
<dbReference type="STRING" id="436010.A0A166UJQ6"/>
<dbReference type="InterPro" id="IPR053020">
    <property type="entry name" value="Smr_domain_protein"/>
</dbReference>
<feature type="domain" description="Smr" evidence="1">
    <location>
        <begin position="117"/>
        <end position="193"/>
    </location>
</feature>
<gene>
    <name evidence="2" type="ORF">FIBSPDRAFT_775801</name>
</gene>
<proteinExistence type="predicted"/>
<sequence length="193" mass="22133">MHNSSPQLFSGPPDEWQDHWELGQSYNYLVPGGYDQRQTNQENPRYMGLRAQAIQEGEDMAECFEQSQQAYRYGDGARAKRLSNEGHACRTMMDSLNKQASDWIFAENNKDRNPEEIDLHDLYVPEAINRTERAIVQAMQRGDTEIRLIVGQGNHSQYRCAKIKPAIQKLVQKYRLVAAPDVNNAGVIIVMLY</sequence>
<dbReference type="Pfam" id="PF01713">
    <property type="entry name" value="Smr"/>
    <property type="match status" value="1"/>
</dbReference>
<dbReference type="PANTHER" id="PTHR47417">
    <property type="entry name" value="SMR DOMAIN-CONTAINING PROTEIN YPL199C"/>
    <property type="match status" value="1"/>
</dbReference>
<dbReference type="AlphaFoldDB" id="A0A166UJQ6"/>
<dbReference type="SUPFAM" id="SSF160443">
    <property type="entry name" value="SMR domain-like"/>
    <property type="match status" value="1"/>
</dbReference>
<dbReference type="OrthoDB" id="3231855at2759"/>
<reference evidence="2" key="1">
    <citation type="journal article" date="2016" name="Mol. Biol. Evol.">
        <title>Comparative Genomics of Early-Diverging Mushroom-Forming Fungi Provides Insights into the Origins of Lignocellulose Decay Capabilities.</title>
        <authorList>
            <person name="Nagy L.G."/>
            <person name="Riley R."/>
            <person name="Tritt A."/>
            <person name="Adam C."/>
            <person name="Daum C."/>
            <person name="Floudas D."/>
            <person name="Sun H."/>
            <person name="Yadav J.S."/>
            <person name="Pangilinan J."/>
            <person name="Larsson K.H."/>
            <person name="Matsuura K."/>
            <person name="Barry K."/>
            <person name="Labutti K."/>
            <person name="Kuo R."/>
            <person name="Ohm R.A."/>
            <person name="Bhattacharya S.S."/>
            <person name="Shirouzu T."/>
            <person name="Yoshinaga Y."/>
            <person name="Martin F.M."/>
            <person name="Grigoriev I.V."/>
            <person name="Hibbett D.S."/>
        </authorList>
    </citation>
    <scope>NUCLEOTIDE SEQUENCE [LARGE SCALE GENOMIC DNA]</scope>
    <source>
        <strain evidence="2">CBS 109695</strain>
    </source>
</reference>
<dbReference type="PROSITE" id="PS50828">
    <property type="entry name" value="SMR"/>
    <property type="match status" value="1"/>
</dbReference>
<dbReference type="PANTHER" id="PTHR47417:SF1">
    <property type="entry name" value="SMR DOMAIN-CONTAINING PROTEIN YPL199C"/>
    <property type="match status" value="1"/>
</dbReference>
<dbReference type="InterPro" id="IPR002625">
    <property type="entry name" value="Smr_dom"/>
</dbReference>
<evidence type="ECO:0000259" key="1">
    <source>
        <dbReference type="PROSITE" id="PS50828"/>
    </source>
</evidence>
<dbReference type="EMBL" id="KV417488">
    <property type="protein sequence ID" value="KZP31756.1"/>
    <property type="molecule type" value="Genomic_DNA"/>
</dbReference>
<name>A0A166UJQ6_9AGAM</name>
<dbReference type="InterPro" id="IPR036063">
    <property type="entry name" value="Smr_dom_sf"/>
</dbReference>
<dbReference type="SMART" id="SM01162">
    <property type="entry name" value="DUF1771"/>
    <property type="match status" value="1"/>
</dbReference>